<dbReference type="EC" id="1.-.-.-" evidence="2"/>
<feature type="domain" description="ABM" evidence="1">
    <location>
        <begin position="13"/>
        <end position="103"/>
    </location>
</feature>
<evidence type="ECO:0000313" key="2">
    <source>
        <dbReference type="EMBL" id="MFB9467765.1"/>
    </source>
</evidence>
<dbReference type="RefSeq" id="WP_381351077.1">
    <property type="nucleotide sequence ID" value="NZ_JBHMCY010000147.1"/>
</dbReference>
<name>A0ABV5NBU2_9ACTN</name>
<evidence type="ECO:0000259" key="1">
    <source>
        <dbReference type="PROSITE" id="PS51725"/>
    </source>
</evidence>
<protein>
    <submittedName>
        <fullName evidence="2">Quinol monooxygenase</fullName>
        <ecNumber evidence="2">1.-.-.-</ecNumber>
    </submittedName>
</protein>
<keyword evidence="2" id="KW-0560">Oxidoreductase</keyword>
<gene>
    <name evidence="2" type="ORF">ACFF45_35100</name>
</gene>
<keyword evidence="3" id="KW-1185">Reference proteome</keyword>
<keyword evidence="2" id="KW-0503">Monooxygenase</keyword>
<reference evidence="2 3" key="1">
    <citation type="submission" date="2024-09" db="EMBL/GenBank/DDBJ databases">
        <authorList>
            <person name="Sun Q."/>
            <person name="Mori K."/>
        </authorList>
    </citation>
    <scope>NUCLEOTIDE SEQUENCE [LARGE SCALE GENOMIC DNA]</scope>
    <source>
        <strain evidence="2 3">JCM 6917</strain>
    </source>
</reference>
<dbReference type="SUPFAM" id="SSF54909">
    <property type="entry name" value="Dimeric alpha+beta barrel"/>
    <property type="match status" value="1"/>
</dbReference>
<dbReference type="InterPro" id="IPR011008">
    <property type="entry name" value="Dimeric_a/b-barrel"/>
</dbReference>
<dbReference type="Gene3D" id="3.30.70.100">
    <property type="match status" value="1"/>
</dbReference>
<sequence>MSETVIRAEDGAAFMINVFDVDPENQKELAEVMSEGAEKYIRHRPGCLSVNLLTSNNGKRLLYIAQWRSKADIKAALGDPDIQRVRERAAELANPDAHAYTVYALHHPES</sequence>
<evidence type="ECO:0000313" key="3">
    <source>
        <dbReference type="Proteomes" id="UP001589709"/>
    </source>
</evidence>
<comment type="caution">
    <text evidence="2">The sequence shown here is derived from an EMBL/GenBank/DDBJ whole genome shotgun (WGS) entry which is preliminary data.</text>
</comment>
<dbReference type="Proteomes" id="UP001589709">
    <property type="component" value="Unassembled WGS sequence"/>
</dbReference>
<dbReference type="InterPro" id="IPR007138">
    <property type="entry name" value="ABM_dom"/>
</dbReference>
<dbReference type="PROSITE" id="PS51725">
    <property type="entry name" value="ABM"/>
    <property type="match status" value="1"/>
</dbReference>
<proteinExistence type="predicted"/>
<accession>A0ABV5NBU2</accession>
<dbReference type="Pfam" id="PF03992">
    <property type="entry name" value="ABM"/>
    <property type="match status" value="1"/>
</dbReference>
<dbReference type="EMBL" id="JBHMCY010000147">
    <property type="protein sequence ID" value="MFB9467765.1"/>
    <property type="molecule type" value="Genomic_DNA"/>
</dbReference>
<organism evidence="2 3">
    <name type="scientific">Streptomyces cinereospinus</name>
    <dbReference type="NCBI Taxonomy" id="285561"/>
    <lineage>
        <taxon>Bacteria</taxon>
        <taxon>Bacillati</taxon>
        <taxon>Actinomycetota</taxon>
        <taxon>Actinomycetes</taxon>
        <taxon>Kitasatosporales</taxon>
        <taxon>Streptomycetaceae</taxon>
        <taxon>Streptomyces</taxon>
    </lineage>
</organism>
<dbReference type="GO" id="GO:0004497">
    <property type="term" value="F:monooxygenase activity"/>
    <property type="evidence" value="ECO:0007669"/>
    <property type="project" value="UniProtKB-KW"/>
</dbReference>